<reference evidence="5" key="1">
    <citation type="submission" date="2019-12" db="EMBL/GenBank/DDBJ databases">
        <title>Complete genome of Terracaulis silvestris 0127_4.</title>
        <authorList>
            <person name="Vieira S."/>
            <person name="Riedel T."/>
            <person name="Sproer C."/>
            <person name="Pascual J."/>
            <person name="Boedeker C."/>
            <person name="Overmann J."/>
        </authorList>
    </citation>
    <scope>NUCLEOTIDE SEQUENCE [LARGE SCALE GENOMIC DNA]</scope>
    <source>
        <strain evidence="5">0127_4</strain>
    </source>
</reference>
<keyword evidence="4" id="KW-0449">Lipoprotein</keyword>
<dbReference type="Pfam" id="PF13432">
    <property type="entry name" value="TPR_16"/>
    <property type="match status" value="1"/>
</dbReference>
<dbReference type="Proteomes" id="UP000431269">
    <property type="component" value="Chromosome"/>
</dbReference>
<evidence type="ECO:0000256" key="3">
    <source>
        <dbReference type="PROSITE-ProRule" id="PRU00339"/>
    </source>
</evidence>
<protein>
    <submittedName>
        <fullName evidence="4">Lipoprotein NlpI</fullName>
    </submittedName>
</protein>
<feature type="repeat" description="TPR" evidence="3">
    <location>
        <begin position="154"/>
        <end position="187"/>
    </location>
</feature>
<keyword evidence="1" id="KW-0677">Repeat</keyword>
<dbReference type="RefSeq" id="WP_158765455.1">
    <property type="nucleotide sequence ID" value="NZ_CP047045.1"/>
</dbReference>
<dbReference type="PROSITE" id="PS50005">
    <property type="entry name" value="TPR"/>
    <property type="match status" value="2"/>
</dbReference>
<evidence type="ECO:0000256" key="1">
    <source>
        <dbReference type="ARBA" id="ARBA00022737"/>
    </source>
</evidence>
<dbReference type="AlphaFoldDB" id="A0A6I6MS73"/>
<dbReference type="GO" id="GO:0046813">
    <property type="term" value="P:receptor-mediated virion attachment to host cell"/>
    <property type="evidence" value="ECO:0007669"/>
    <property type="project" value="TreeGrafter"/>
</dbReference>
<proteinExistence type="predicted"/>
<evidence type="ECO:0000313" key="4">
    <source>
        <dbReference type="EMBL" id="QGZ94522.1"/>
    </source>
</evidence>
<name>A0A6I6MS73_9CAUL</name>
<evidence type="ECO:0000256" key="2">
    <source>
        <dbReference type="ARBA" id="ARBA00022803"/>
    </source>
</evidence>
<evidence type="ECO:0000313" key="5">
    <source>
        <dbReference type="Proteomes" id="UP000431269"/>
    </source>
</evidence>
<dbReference type="SUPFAM" id="SSF48452">
    <property type="entry name" value="TPR-like"/>
    <property type="match status" value="1"/>
</dbReference>
<feature type="repeat" description="TPR" evidence="3">
    <location>
        <begin position="85"/>
        <end position="118"/>
    </location>
</feature>
<dbReference type="Pfam" id="PF00515">
    <property type="entry name" value="TPR_1"/>
    <property type="match status" value="1"/>
</dbReference>
<dbReference type="PANTHER" id="PTHR44858">
    <property type="entry name" value="TETRATRICOPEPTIDE REPEAT PROTEIN 6"/>
    <property type="match status" value="1"/>
</dbReference>
<dbReference type="KEGG" id="tsv:DSM104635_01341"/>
<dbReference type="InterPro" id="IPR011990">
    <property type="entry name" value="TPR-like_helical_dom_sf"/>
</dbReference>
<organism evidence="4 5">
    <name type="scientific">Terricaulis silvestris</name>
    <dbReference type="NCBI Taxonomy" id="2686094"/>
    <lineage>
        <taxon>Bacteria</taxon>
        <taxon>Pseudomonadati</taxon>
        <taxon>Pseudomonadota</taxon>
        <taxon>Alphaproteobacteria</taxon>
        <taxon>Caulobacterales</taxon>
        <taxon>Caulobacteraceae</taxon>
        <taxon>Terricaulis</taxon>
    </lineage>
</organism>
<gene>
    <name evidence="4" type="ORF">DSM104635_01341</name>
</gene>
<dbReference type="EMBL" id="CP047045">
    <property type="protein sequence ID" value="QGZ94522.1"/>
    <property type="molecule type" value="Genomic_DNA"/>
</dbReference>
<keyword evidence="2 3" id="KW-0802">TPR repeat</keyword>
<dbReference type="GO" id="GO:0009279">
    <property type="term" value="C:cell outer membrane"/>
    <property type="evidence" value="ECO:0007669"/>
    <property type="project" value="TreeGrafter"/>
</dbReference>
<dbReference type="InterPro" id="IPR019734">
    <property type="entry name" value="TPR_rpt"/>
</dbReference>
<dbReference type="Gene3D" id="1.25.40.10">
    <property type="entry name" value="Tetratricopeptide repeat domain"/>
    <property type="match status" value="2"/>
</dbReference>
<dbReference type="SMART" id="SM00028">
    <property type="entry name" value="TPR"/>
    <property type="match status" value="3"/>
</dbReference>
<dbReference type="InterPro" id="IPR050498">
    <property type="entry name" value="Ycf3"/>
</dbReference>
<accession>A0A6I6MS73</accession>
<dbReference type="PANTHER" id="PTHR44858:SF1">
    <property type="entry name" value="UDP-N-ACETYLGLUCOSAMINE--PEPTIDE N-ACETYLGLUCOSAMINYLTRANSFERASE SPINDLY-RELATED"/>
    <property type="match status" value="1"/>
</dbReference>
<keyword evidence="5" id="KW-1185">Reference proteome</keyword>
<sequence length="215" mass="23171">MSRAWLPMRIRVWIPVALIAFIAFGVESASAQMGGGGASAVTVIGNDRNGRACIANVAAGDSSDATLDACTRALSYRRLTRAGERQLLVDRGIVYLRRRDGELALADFDAVIAREPRNAEAHLNRGAALVQLNRHGLAIAAITEALGLGVQEPHKAYYNRGAAREALGDLRGAYEDYSTALEIQPDWGPANAELARFARNRRDHLATVLADQPTP</sequence>